<protein>
    <submittedName>
        <fullName evidence="2">Uncharacterized protein</fullName>
    </submittedName>
</protein>
<gene>
    <name evidence="2" type="ORF">L345_11825</name>
</gene>
<dbReference type="OrthoDB" id="10512376at2759"/>
<reference evidence="2 3" key="1">
    <citation type="journal article" date="2013" name="Proc. Natl. Acad. Sci. U.S.A.">
        <title>The king cobra genome reveals dynamic gene evolution and adaptation in the snake venom system.</title>
        <authorList>
            <person name="Vonk F.J."/>
            <person name="Casewell N.R."/>
            <person name="Henkel C.V."/>
            <person name="Heimberg A.M."/>
            <person name="Jansen H.J."/>
            <person name="McCleary R.J."/>
            <person name="Kerkkamp H.M."/>
            <person name="Vos R.A."/>
            <person name="Guerreiro I."/>
            <person name="Calvete J.J."/>
            <person name="Wuster W."/>
            <person name="Woods A.E."/>
            <person name="Logan J.M."/>
            <person name="Harrison R.A."/>
            <person name="Castoe T.A."/>
            <person name="de Koning A.P."/>
            <person name="Pollock D.D."/>
            <person name="Yandell M."/>
            <person name="Calderon D."/>
            <person name="Renjifo C."/>
            <person name="Currier R.B."/>
            <person name="Salgado D."/>
            <person name="Pla D."/>
            <person name="Sanz L."/>
            <person name="Hyder A.S."/>
            <person name="Ribeiro J.M."/>
            <person name="Arntzen J.W."/>
            <person name="van den Thillart G.E."/>
            <person name="Boetzer M."/>
            <person name="Pirovano W."/>
            <person name="Dirks R.P."/>
            <person name="Spaink H.P."/>
            <person name="Duboule D."/>
            <person name="McGlinn E."/>
            <person name="Kini R.M."/>
            <person name="Richardson M.K."/>
        </authorList>
    </citation>
    <scope>NUCLEOTIDE SEQUENCE</scope>
    <source>
        <tissue evidence="2">Blood</tissue>
    </source>
</reference>
<evidence type="ECO:0000313" key="2">
    <source>
        <dbReference type="EMBL" id="ETE62419.1"/>
    </source>
</evidence>
<name>V8NJG7_OPHHA</name>
<dbReference type="EMBL" id="AZIM01003270">
    <property type="protein sequence ID" value="ETE62419.1"/>
    <property type="molecule type" value="Genomic_DNA"/>
</dbReference>
<sequence length="327" mass="37004">MEIDKTRWRELGLTPRQLSKKIGVTYSMAEFITQSYRKPVQIQSPGLACPRSSPRGRKCPKKNQCMCNPSGCEGAPGFATPSTPCSRKRQKCKEELSDDECSSTACAWTERKEVYQKNSSCSLASNKNNSQCKISICSNFCKPKRNKPPSYQKAKCSKGRKKPKCRERKKAKAAYAKNIKCCCLAQPCRKKRMIPLGIHLDVPLNIYLDDDDGVQVEGNEVQVCKKWKNKSIGVQVPISHEGGKCDLEEDQCPNPEHPPEQWTEETEDQEEIEMEQCNPSEDCSSEEKNDSCEEMPARDKCQSSWWEKVQEGMVLLESLLSSIINKC</sequence>
<proteinExistence type="predicted"/>
<feature type="compositionally biased region" description="Basic and acidic residues" evidence="1">
    <location>
        <begin position="285"/>
        <end position="298"/>
    </location>
</feature>
<feature type="region of interest" description="Disordered" evidence="1">
    <location>
        <begin position="249"/>
        <end position="298"/>
    </location>
</feature>
<feature type="non-terminal residue" evidence="2">
    <location>
        <position position="1"/>
    </location>
</feature>
<comment type="caution">
    <text evidence="2">The sequence shown here is derived from an EMBL/GenBank/DDBJ whole genome shotgun (WGS) entry which is preliminary data.</text>
</comment>
<evidence type="ECO:0000256" key="1">
    <source>
        <dbReference type="SAM" id="MobiDB-lite"/>
    </source>
</evidence>
<dbReference type="AlphaFoldDB" id="V8NJG7"/>
<accession>V8NJG7</accession>
<dbReference type="Proteomes" id="UP000018936">
    <property type="component" value="Unassembled WGS sequence"/>
</dbReference>
<feature type="compositionally biased region" description="Acidic residues" evidence="1">
    <location>
        <begin position="262"/>
        <end position="274"/>
    </location>
</feature>
<evidence type="ECO:0000313" key="3">
    <source>
        <dbReference type="Proteomes" id="UP000018936"/>
    </source>
</evidence>
<keyword evidence="3" id="KW-1185">Reference proteome</keyword>
<organism evidence="2 3">
    <name type="scientific">Ophiophagus hannah</name>
    <name type="common">King cobra</name>
    <name type="synonym">Naja hannah</name>
    <dbReference type="NCBI Taxonomy" id="8665"/>
    <lineage>
        <taxon>Eukaryota</taxon>
        <taxon>Metazoa</taxon>
        <taxon>Chordata</taxon>
        <taxon>Craniata</taxon>
        <taxon>Vertebrata</taxon>
        <taxon>Euteleostomi</taxon>
        <taxon>Lepidosauria</taxon>
        <taxon>Squamata</taxon>
        <taxon>Bifurcata</taxon>
        <taxon>Unidentata</taxon>
        <taxon>Episquamata</taxon>
        <taxon>Toxicofera</taxon>
        <taxon>Serpentes</taxon>
        <taxon>Colubroidea</taxon>
        <taxon>Elapidae</taxon>
        <taxon>Elapinae</taxon>
        <taxon>Ophiophagus</taxon>
    </lineage>
</organism>